<evidence type="ECO:0000313" key="6">
    <source>
        <dbReference type="EMBL" id="MFC5393111.1"/>
    </source>
</evidence>
<sequence>MHEADIIAAVRKSKFRFLPAIGQTYGVSDVALRAALRRPQRAAEKAIAQALRIPLHVLWPDRWNAAGQRLVRRGRSAKRAA</sequence>
<accession>A0ABW0H7H0</accession>
<feature type="domain" description="Ner winged helix-turn-helix DNA-binding" evidence="5">
    <location>
        <begin position="1"/>
        <end position="73"/>
    </location>
</feature>
<name>A0ABW0H7H0_9HYPH</name>
<dbReference type="SUPFAM" id="SSF47413">
    <property type="entry name" value="lambda repressor-like DNA-binding domains"/>
    <property type="match status" value="1"/>
</dbReference>
<reference evidence="7" key="1">
    <citation type="journal article" date="2019" name="Int. J. Syst. Evol. Microbiol.">
        <title>The Global Catalogue of Microorganisms (GCM) 10K type strain sequencing project: providing services to taxonomists for standard genome sequencing and annotation.</title>
        <authorList>
            <consortium name="The Broad Institute Genomics Platform"/>
            <consortium name="The Broad Institute Genome Sequencing Center for Infectious Disease"/>
            <person name="Wu L."/>
            <person name="Ma J."/>
        </authorList>
    </citation>
    <scope>NUCLEOTIDE SEQUENCE [LARGE SCALE GENOMIC DNA]</scope>
    <source>
        <strain evidence="7">CGMCC 1.16326</strain>
    </source>
</reference>
<evidence type="ECO:0000256" key="1">
    <source>
        <dbReference type="ARBA" id="ARBA00006157"/>
    </source>
</evidence>
<proteinExistence type="inferred from homology"/>
<dbReference type="EMBL" id="JBHSLV010000019">
    <property type="protein sequence ID" value="MFC5393111.1"/>
    <property type="molecule type" value="Genomic_DNA"/>
</dbReference>
<dbReference type="Gene3D" id="1.10.260.40">
    <property type="entry name" value="lambda repressor-like DNA-binding domains"/>
    <property type="match status" value="1"/>
</dbReference>
<comment type="similarity">
    <text evidence="1">Belongs to the ner transcriptional regulatory family.</text>
</comment>
<evidence type="ECO:0000256" key="3">
    <source>
        <dbReference type="ARBA" id="ARBA00023125"/>
    </source>
</evidence>
<dbReference type="RefSeq" id="WP_377008049.1">
    <property type="nucleotide sequence ID" value="NZ_JBHSLV010000019.1"/>
</dbReference>
<organism evidence="6 7">
    <name type="scientific">Bosea vestrisii</name>
    <dbReference type="NCBI Taxonomy" id="151416"/>
    <lineage>
        <taxon>Bacteria</taxon>
        <taxon>Pseudomonadati</taxon>
        <taxon>Pseudomonadota</taxon>
        <taxon>Alphaproteobacteria</taxon>
        <taxon>Hyphomicrobiales</taxon>
        <taxon>Boseaceae</taxon>
        <taxon>Bosea</taxon>
    </lineage>
</organism>
<dbReference type="Pfam" id="PF13693">
    <property type="entry name" value="HTH_35"/>
    <property type="match status" value="1"/>
</dbReference>
<comment type="caution">
    <text evidence="6">The sequence shown here is derived from an EMBL/GenBank/DDBJ whole genome shotgun (WGS) entry which is preliminary data.</text>
</comment>
<evidence type="ECO:0000259" key="5">
    <source>
        <dbReference type="Pfam" id="PF13693"/>
    </source>
</evidence>
<evidence type="ECO:0000256" key="2">
    <source>
        <dbReference type="ARBA" id="ARBA00023015"/>
    </source>
</evidence>
<dbReference type="InterPro" id="IPR038722">
    <property type="entry name" value="Ner_HTH_dom"/>
</dbReference>
<keyword evidence="7" id="KW-1185">Reference proteome</keyword>
<evidence type="ECO:0000313" key="7">
    <source>
        <dbReference type="Proteomes" id="UP001596104"/>
    </source>
</evidence>
<gene>
    <name evidence="6" type="ORF">ACFPPC_10750</name>
</gene>
<keyword evidence="2" id="KW-0805">Transcription regulation</keyword>
<protein>
    <submittedName>
        <fullName evidence="6">Helix-turn-helix domain-containing protein</fullName>
    </submittedName>
</protein>
<keyword evidence="3" id="KW-0238">DNA-binding</keyword>
<keyword evidence="4" id="KW-0804">Transcription</keyword>
<evidence type="ECO:0000256" key="4">
    <source>
        <dbReference type="ARBA" id="ARBA00023163"/>
    </source>
</evidence>
<dbReference type="Proteomes" id="UP001596104">
    <property type="component" value="Unassembled WGS sequence"/>
</dbReference>
<dbReference type="InterPro" id="IPR010982">
    <property type="entry name" value="Lambda_DNA-bd_dom_sf"/>
</dbReference>